<keyword evidence="3" id="KW-1185">Reference proteome</keyword>
<proteinExistence type="predicted"/>
<name>A0A401TPQ7_CHIPU</name>
<accession>A0A401TPQ7</accession>
<evidence type="ECO:0000313" key="2">
    <source>
        <dbReference type="EMBL" id="GCC44637.1"/>
    </source>
</evidence>
<evidence type="ECO:0000313" key="3">
    <source>
        <dbReference type="Proteomes" id="UP000287033"/>
    </source>
</evidence>
<feature type="region of interest" description="Disordered" evidence="1">
    <location>
        <begin position="63"/>
        <end position="83"/>
    </location>
</feature>
<dbReference type="AlphaFoldDB" id="A0A401TPQ7"/>
<protein>
    <submittedName>
        <fullName evidence="2">Uncharacterized protein</fullName>
    </submittedName>
</protein>
<evidence type="ECO:0000256" key="1">
    <source>
        <dbReference type="SAM" id="MobiDB-lite"/>
    </source>
</evidence>
<comment type="caution">
    <text evidence="2">The sequence shown here is derived from an EMBL/GenBank/DDBJ whole genome shotgun (WGS) entry which is preliminary data.</text>
</comment>
<gene>
    <name evidence="2" type="ORF">chiPu_0028633</name>
</gene>
<feature type="region of interest" description="Disordered" evidence="1">
    <location>
        <begin position="1"/>
        <end position="39"/>
    </location>
</feature>
<sequence>MVTYRRCWGSNSDSMAVSVPRGGHSASEGHTHTDTHTEASPAFLVFESQTVFPFTHQCHPPETYLHPADDLPEGKGRFIATNEGGGGQVEDFVQVRLVQAVKC</sequence>
<feature type="compositionally biased region" description="Basic and acidic residues" evidence="1">
    <location>
        <begin position="67"/>
        <end position="76"/>
    </location>
</feature>
<dbReference type="EMBL" id="BEZZ01136127">
    <property type="protein sequence ID" value="GCC44637.1"/>
    <property type="molecule type" value="Genomic_DNA"/>
</dbReference>
<feature type="compositionally biased region" description="Basic and acidic residues" evidence="1">
    <location>
        <begin position="27"/>
        <end position="37"/>
    </location>
</feature>
<dbReference type="Proteomes" id="UP000287033">
    <property type="component" value="Unassembled WGS sequence"/>
</dbReference>
<reference evidence="2 3" key="1">
    <citation type="journal article" date="2018" name="Nat. Ecol. Evol.">
        <title>Shark genomes provide insights into elasmobranch evolution and the origin of vertebrates.</title>
        <authorList>
            <person name="Hara Y"/>
            <person name="Yamaguchi K"/>
            <person name="Onimaru K"/>
            <person name="Kadota M"/>
            <person name="Koyanagi M"/>
            <person name="Keeley SD"/>
            <person name="Tatsumi K"/>
            <person name="Tanaka K"/>
            <person name="Motone F"/>
            <person name="Kageyama Y"/>
            <person name="Nozu R"/>
            <person name="Adachi N"/>
            <person name="Nishimura O"/>
            <person name="Nakagawa R"/>
            <person name="Tanegashima C"/>
            <person name="Kiyatake I"/>
            <person name="Matsumoto R"/>
            <person name="Murakumo K"/>
            <person name="Nishida K"/>
            <person name="Terakita A"/>
            <person name="Kuratani S"/>
            <person name="Sato K"/>
            <person name="Hyodo S Kuraku.S."/>
        </authorList>
    </citation>
    <scope>NUCLEOTIDE SEQUENCE [LARGE SCALE GENOMIC DNA]</scope>
</reference>
<organism evidence="2 3">
    <name type="scientific">Chiloscyllium punctatum</name>
    <name type="common">Brownbanded bambooshark</name>
    <name type="synonym">Hemiscyllium punctatum</name>
    <dbReference type="NCBI Taxonomy" id="137246"/>
    <lineage>
        <taxon>Eukaryota</taxon>
        <taxon>Metazoa</taxon>
        <taxon>Chordata</taxon>
        <taxon>Craniata</taxon>
        <taxon>Vertebrata</taxon>
        <taxon>Chondrichthyes</taxon>
        <taxon>Elasmobranchii</taxon>
        <taxon>Galeomorphii</taxon>
        <taxon>Galeoidea</taxon>
        <taxon>Orectolobiformes</taxon>
        <taxon>Hemiscylliidae</taxon>
        <taxon>Chiloscyllium</taxon>
    </lineage>
</organism>